<reference evidence="2 3" key="1">
    <citation type="submission" date="2020-09" db="EMBL/GenBank/DDBJ databases">
        <title>An Earliest Endosymbiont, Wolbachia massiliensis sp. nov., Strain PL13 From the Bed Bug (Cimex hemipterius), Type strain of a New supergroup T.</title>
        <authorList>
            <person name="Laidoudi Y."/>
            <person name="Levasseur A."/>
            <person name="Medkour H."/>
            <person name="Maaloum M."/>
            <person name="BenKhedher M."/>
            <person name="Sambou M."/>
            <person name="Bassene H."/>
            <person name="Davoust B."/>
            <person name="Fenollar F."/>
            <person name="Raoult D."/>
            <person name="Mediannikov O."/>
        </authorList>
    </citation>
    <scope>NUCLEOTIDE SEQUENCE [LARGE SCALE GENOMIC DNA]</scope>
    <source>
        <strain evidence="2 3">PL13</strain>
    </source>
</reference>
<dbReference type="Proteomes" id="UP000516514">
    <property type="component" value="Chromosome"/>
</dbReference>
<evidence type="ECO:0000313" key="3">
    <source>
        <dbReference type="Proteomes" id="UP000516514"/>
    </source>
</evidence>
<dbReference type="EMBL" id="CP061738">
    <property type="protein sequence ID" value="QOD38237.1"/>
    <property type="molecule type" value="Genomic_DNA"/>
</dbReference>
<evidence type="ECO:0000313" key="2">
    <source>
        <dbReference type="EMBL" id="QOD38237.1"/>
    </source>
</evidence>
<proteinExistence type="predicted"/>
<organism evidence="2 3">
    <name type="scientific">Candidatus Wolbachia massiliensis</name>
    <dbReference type="NCBI Taxonomy" id="1845000"/>
    <lineage>
        <taxon>Bacteria</taxon>
        <taxon>Pseudomonadati</taxon>
        <taxon>Pseudomonadota</taxon>
        <taxon>Alphaproteobacteria</taxon>
        <taxon>Rickettsiales</taxon>
        <taxon>Anaplasmataceae</taxon>
        <taxon>Wolbachieae</taxon>
        <taxon>Wolbachia</taxon>
    </lineage>
</organism>
<name>A0A7L7YRE3_9RICK</name>
<dbReference type="KEGG" id="wms:ID128_05655"/>
<accession>A0A7L7YRE3</accession>
<gene>
    <name evidence="2" type="ORF">ID128_05655</name>
</gene>
<keyword evidence="3" id="KW-1185">Reference proteome</keyword>
<evidence type="ECO:0000256" key="1">
    <source>
        <dbReference type="SAM" id="Phobius"/>
    </source>
</evidence>
<keyword evidence="1" id="KW-0472">Membrane</keyword>
<keyword evidence="1" id="KW-1133">Transmembrane helix</keyword>
<dbReference type="RefSeq" id="WP_191111041.1">
    <property type="nucleotide sequence ID" value="NZ_CP061738.1"/>
</dbReference>
<protein>
    <submittedName>
        <fullName evidence="2">Uncharacterized protein</fullName>
    </submittedName>
</protein>
<feature type="transmembrane region" description="Helical" evidence="1">
    <location>
        <begin position="57"/>
        <end position="76"/>
    </location>
</feature>
<sequence>MPEKNASKIWEWKNTAHITKMSIEGVAAVASLAAAVTALLAVTNVIAAPACLALVTGPAGIVALFVAAAYFTALAYSSYQQMNKNEEIDGVATKAEEAKKAAETAIGQAKGAATEATEAAEKANKAKDAAAKSAGDVENLKGNFATKDDLKANKAEVDTELGKKLDSGDLQGKIEQMLPGLLQGPEAMKIFEDKFQAKQA</sequence>
<dbReference type="AlphaFoldDB" id="A0A7L7YRE3"/>
<keyword evidence="1" id="KW-0812">Transmembrane</keyword>